<reference evidence="2 3" key="1">
    <citation type="submission" date="2019-03" db="EMBL/GenBank/DDBJ databases">
        <title>Genomic Encyclopedia of Type Strains, Phase IV (KMG-IV): sequencing the most valuable type-strain genomes for metagenomic binning, comparative biology and taxonomic classification.</title>
        <authorList>
            <person name="Goeker M."/>
        </authorList>
    </citation>
    <scope>NUCLEOTIDE SEQUENCE [LARGE SCALE GENOMIC DNA]</scope>
    <source>
        <strain evidence="2 3">DSM 21100</strain>
    </source>
</reference>
<organism evidence="2 3">
    <name type="scientific">Anseongella ginsenosidimutans</name>
    <dbReference type="NCBI Taxonomy" id="496056"/>
    <lineage>
        <taxon>Bacteria</taxon>
        <taxon>Pseudomonadati</taxon>
        <taxon>Bacteroidota</taxon>
        <taxon>Sphingobacteriia</taxon>
        <taxon>Sphingobacteriales</taxon>
        <taxon>Sphingobacteriaceae</taxon>
        <taxon>Anseongella</taxon>
    </lineage>
</organism>
<keyword evidence="3" id="KW-1185">Reference proteome</keyword>
<name>A0A4R3KJB0_9SPHI</name>
<sequence>MQKLGDLFRNFFLATGVLWFLCGLSIIIFNFHFETKEIVISLVLPLSYAIVRMFDASGRSA</sequence>
<dbReference type="AlphaFoldDB" id="A0A4R3KJB0"/>
<comment type="caution">
    <text evidence="2">The sequence shown here is derived from an EMBL/GenBank/DDBJ whole genome shotgun (WGS) entry which is preliminary data.</text>
</comment>
<evidence type="ECO:0000313" key="3">
    <source>
        <dbReference type="Proteomes" id="UP000295807"/>
    </source>
</evidence>
<proteinExistence type="predicted"/>
<dbReference type="EMBL" id="SMAD01000029">
    <property type="protein sequence ID" value="TCS83679.1"/>
    <property type="molecule type" value="Genomic_DNA"/>
</dbReference>
<evidence type="ECO:0000256" key="1">
    <source>
        <dbReference type="SAM" id="Phobius"/>
    </source>
</evidence>
<dbReference type="Proteomes" id="UP000295807">
    <property type="component" value="Unassembled WGS sequence"/>
</dbReference>
<protein>
    <submittedName>
        <fullName evidence="2">Uncharacterized protein</fullName>
    </submittedName>
</protein>
<feature type="transmembrane region" description="Helical" evidence="1">
    <location>
        <begin position="12"/>
        <end position="32"/>
    </location>
</feature>
<keyword evidence="1" id="KW-0812">Transmembrane</keyword>
<keyword evidence="1" id="KW-0472">Membrane</keyword>
<gene>
    <name evidence="2" type="ORF">EDD80_1294</name>
</gene>
<evidence type="ECO:0000313" key="2">
    <source>
        <dbReference type="EMBL" id="TCS83679.1"/>
    </source>
</evidence>
<keyword evidence="1" id="KW-1133">Transmembrane helix</keyword>
<accession>A0A4R3KJB0</accession>